<reference evidence="1" key="1">
    <citation type="submission" date="2018-06" db="EMBL/GenBank/DDBJ databases">
        <authorList>
            <person name="Zhirakovskaya E."/>
        </authorList>
    </citation>
    <scope>NUCLEOTIDE SEQUENCE</scope>
</reference>
<evidence type="ECO:0008006" key="2">
    <source>
        <dbReference type="Google" id="ProtNLM"/>
    </source>
</evidence>
<organism evidence="1">
    <name type="scientific">hydrothermal vent metagenome</name>
    <dbReference type="NCBI Taxonomy" id="652676"/>
    <lineage>
        <taxon>unclassified sequences</taxon>
        <taxon>metagenomes</taxon>
        <taxon>ecological metagenomes</taxon>
    </lineage>
</organism>
<dbReference type="GO" id="GO:0016020">
    <property type="term" value="C:membrane"/>
    <property type="evidence" value="ECO:0007669"/>
    <property type="project" value="InterPro"/>
</dbReference>
<name>A0A3B1AGN5_9ZZZZ</name>
<dbReference type="InterPro" id="IPR007554">
    <property type="entry name" value="Glycerophosphate_synth"/>
</dbReference>
<dbReference type="GO" id="GO:0047355">
    <property type="term" value="F:CDP-glycerol glycerophosphotransferase activity"/>
    <property type="evidence" value="ECO:0007669"/>
    <property type="project" value="InterPro"/>
</dbReference>
<feature type="non-terminal residue" evidence="1">
    <location>
        <position position="1"/>
    </location>
</feature>
<dbReference type="InterPro" id="IPR043148">
    <property type="entry name" value="TagF_C"/>
</dbReference>
<sequence length="245" mass="28377">FAEGPYQFQQLQKHYPQGTYVDVGFSKLDPIFNSGIKKPELDLAACGLDPAKPTLLYAPTFYPSSIECMSDNWPAEFANYNLLVKPHFFTYTKSRYKAQRRKLEIWSSAHNVFIADVSDYNLLPFMASADLLISDASTALFEFAALNKPVVWCEFLKLRWSYRGPFRYRYTRRMDQDILRYADIAVHAQRYPDLLSHVQSELADPSQHQRQRQSHTRELMGVTDGQVSQRIVDYLLDGKCPDTIR</sequence>
<gene>
    <name evidence="1" type="ORF">MNBD_GAMMA19-1835</name>
</gene>
<dbReference type="Pfam" id="PF04464">
    <property type="entry name" value="Glyphos_transf"/>
    <property type="match status" value="1"/>
</dbReference>
<accession>A0A3B1AGN5</accession>
<dbReference type="AlphaFoldDB" id="A0A3B1AGN5"/>
<dbReference type="SUPFAM" id="SSF53756">
    <property type="entry name" value="UDP-Glycosyltransferase/glycogen phosphorylase"/>
    <property type="match status" value="1"/>
</dbReference>
<proteinExistence type="predicted"/>
<dbReference type="EMBL" id="UOFV01000510">
    <property type="protein sequence ID" value="VAX05026.1"/>
    <property type="molecule type" value="Genomic_DNA"/>
</dbReference>
<dbReference type="Gene3D" id="3.40.50.12580">
    <property type="match status" value="1"/>
</dbReference>
<protein>
    <recommendedName>
        <fullName evidence="2">CDP-glycerol--poly(Glycerophosphate) glycerophosphotransferase</fullName>
    </recommendedName>
</protein>
<evidence type="ECO:0000313" key="1">
    <source>
        <dbReference type="EMBL" id="VAX05026.1"/>
    </source>
</evidence>